<feature type="domain" description="AMP-dependent synthetase/ligase" evidence="3">
    <location>
        <begin position="256"/>
        <end position="609"/>
    </location>
</feature>
<sequence length="749" mass="81472">MPSQSSKLEPCEQVLPHPAVIARPKILPAFAVSGFEGRPMVVFRFVMRLLLRAVFRLKIVGRDHLTSTAAQPRLYVIAHDSWLDPLIGYVLLGRDALHVLPAAAAAKWYLRWMLPRGIAVLAPTDNREAVKLRRLAADRHTVVVYAPNGAVIEGDELQAVQDIAVLADRIGAEVVLMRLGGLERSPATLHAETAMRRRWLPKVTVTVEAPRRLDLGNTLGKTRRIAAGRALYLALSDLRFRTADTNRTLFGALRGAADRYGSGHPALSDSMGAAFSYRTLQIGALVLGRLLARRLWPGETVGVLLPNAAGTAVTYFALQSVGRVPAMLNYTAGAANIIIACRSAQVRLVLSSRAFVERAQLQPLIAALQTETTIIWLEDIRAKVGRLQKLRGVLSYLFWRPRGKPDDPATVVFTSGSEGSPKGVVLSHRNILNNSAQVASRIAFGPEDKLLSVLPVFHSLGLTAGMVLPLVAGVKLHFYPSPLHYKQVPEQLVATKATIFFATDTFLAGYARNASPEAFSSVRLIVSGAEPVRADTRRVYRERFGLQLLEGYGMTEMAPVVAVNTPMFNRDGTVGPLLPLIEIRMEPVPGLEGGGRLWLKGPNMMLGYLSSDRPGVLEPPHDGWHDSGDVVEIDADGYVAIRGRVKRFAKIAGEMISLNAVEAMVAELWPEDSHAVVAVPDPRRGERVVLLTTRIAARRGDVAAYGRNRGASDLMVPSDVIVIDQVPLLGSGKTDHVAARRLACARMSA</sequence>
<evidence type="ECO:0000256" key="2">
    <source>
        <dbReference type="ARBA" id="ARBA00022598"/>
    </source>
</evidence>
<dbReference type="PROSITE" id="PS00455">
    <property type="entry name" value="AMP_BINDING"/>
    <property type="match status" value="1"/>
</dbReference>
<evidence type="ECO:0000256" key="1">
    <source>
        <dbReference type="ARBA" id="ARBA00006432"/>
    </source>
</evidence>
<dbReference type="InterPro" id="IPR045851">
    <property type="entry name" value="AMP-bd_C_sf"/>
</dbReference>
<name>A0A182D4Z9_BLAVI</name>
<dbReference type="GO" id="GO:0006631">
    <property type="term" value="P:fatty acid metabolic process"/>
    <property type="evidence" value="ECO:0007669"/>
    <property type="project" value="TreeGrafter"/>
</dbReference>
<dbReference type="PATRIC" id="fig|1079.8.peg.2468"/>
<dbReference type="GO" id="GO:0016746">
    <property type="term" value="F:acyltransferase activity"/>
    <property type="evidence" value="ECO:0007669"/>
    <property type="project" value="UniProtKB-KW"/>
</dbReference>
<dbReference type="AlphaFoldDB" id="A0A182D4Z9"/>
<comment type="similarity">
    <text evidence="1">Belongs to the ATP-dependent AMP-binding enzyme family.</text>
</comment>
<gene>
    <name evidence="4" type="ORF">BV133_2388</name>
</gene>
<dbReference type="InterPro" id="IPR000873">
    <property type="entry name" value="AMP-dep_synth/lig_dom"/>
</dbReference>
<organism evidence="4">
    <name type="scientific">Blastochloris viridis</name>
    <name type="common">Rhodopseudomonas viridis</name>
    <dbReference type="NCBI Taxonomy" id="1079"/>
    <lineage>
        <taxon>Bacteria</taxon>
        <taxon>Pseudomonadati</taxon>
        <taxon>Pseudomonadota</taxon>
        <taxon>Alphaproteobacteria</taxon>
        <taxon>Hyphomicrobiales</taxon>
        <taxon>Blastochloridaceae</taxon>
        <taxon>Blastochloris</taxon>
    </lineage>
</organism>
<dbReference type="EMBL" id="AP014854">
    <property type="protein sequence ID" value="BAR99981.1"/>
    <property type="molecule type" value="Genomic_DNA"/>
</dbReference>
<evidence type="ECO:0000259" key="3">
    <source>
        <dbReference type="Pfam" id="PF00501"/>
    </source>
</evidence>
<protein>
    <submittedName>
        <fullName evidence="4">2-acylglycerophosphoethanolamine acyltransferase</fullName>
    </submittedName>
</protein>
<dbReference type="Gene3D" id="3.40.50.12780">
    <property type="entry name" value="N-terminal domain of ligase-like"/>
    <property type="match status" value="1"/>
</dbReference>
<dbReference type="GO" id="GO:0031956">
    <property type="term" value="F:medium-chain fatty acid-CoA ligase activity"/>
    <property type="evidence" value="ECO:0007669"/>
    <property type="project" value="TreeGrafter"/>
</dbReference>
<dbReference type="InterPro" id="IPR042099">
    <property type="entry name" value="ANL_N_sf"/>
</dbReference>
<reference evidence="4" key="1">
    <citation type="journal article" date="2015" name="Genome Announc.">
        <title>Complete Genome Sequence of the Bacteriochlorophyll b-Producing Photosynthetic Bacterium Blastochloris viridis.</title>
        <authorList>
            <person name="Tsukatani Y."/>
            <person name="Hirose Y."/>
            <person name="Harada J."/>
            <person name="Misawa N."/>
            <person name="Mori K."/>
            <person name="Inoue K."/>
            <person name="Tamiaki H."/>
        </authorList>
    </citation>
    <scope>NUCLEOTIDE SEQUENCE [LARGE SCALE GENOMIC DNA]</scope>
    <source>
        <strain evidence="4">DSM 133</strain>
    </source>
</reference>
<keyword evidence="2" id="KW-0436">Ligase</keyword>
<dbReference type="Gene3D" id="3.30.300.30">
    <property type="match status" value="1"/>
</dbReference>
<dbReference type="InterPro" id="IPR020845">
    <property type="entry name" value="AMP-binding_CS"/>
</dbReference>
<dbReference type="PANTHER" id="PTHR43201:SF5">
    <property type="entry name" value="MEDIUM-CHAIN ACYL-COA LIGASE ACSF2, MITOCHONDRIAL"/>
    <property type="match status" value="1"/>
</dbReference>
<keyword evidence="4" id="KW-0012">Acyltransferase</keyword>
<dbReference type="PANTHER" id="PTHR43201">
    <property type="entry name" value="ACYL-COA SYNTHETASE"/>
    <property type="match status" value="1"/>
</dbReference>
<evidence type="ECO:0000313" key="4">
    <source>
        <dbReference type="EMBL" id="BAR99981.1"/>
    </source>
</evidence>
<dbReference type="SUPFAM" id="SSF56801">
    <property type="entry name" value="Acetyl-CoA synthetase-like"/>
    <property type="match status" value="1"/>
</dbReference>
<proteinExistence type="inferred from homology"/>
<keyword evidence="4" id="KW-0808">Transferase</keyword>
<dbReference type="Pfam" id="PF00501">
    <property type="entry name" value="AMP-binding"/>
    <property type="match status" value="1"/>
</dbReference>
<accession>A0A182D4Z9</accession>